<dbReference type="PANTHER" id="PTHR30580:SF0">
    <property type="entry name" value="PRIMOSOMAL PROTEIN N"/>
    <property type="match status" value="1"/>
</dbReference>
<gene>
    <name evidence="16" type="primary">priA</name>
    <name evidence="16" type="ORF">CARN8_6300006</name>
</gene>
<dbReference type="GO" id="GO:0005524">
    <property type="term" value="F:ATP binding"/>
    <property type="evidence" value="ECO:0007669"/>
    <property type="project" value="UniProtKB-KW"/>
</dbReference>
<sequence>MDLQSPVIVEVLLDLPLPRGFDYHAALATEEDVGRRVKVPWGTGQKVGVIRALKHTSTYPADKIKEVLEIWRDVPPLNARDWQLLEFCSSYYHYPLGQTVLAMLPPALRRVGGWQPPRRVRQPRKYPSQSSAPPLNEAQRSVVQAILQQPNFAVHLIHGVTGSGKTEVYFSLIEKVLERGRQVLLLVPEINLTPQLEQRLARRWPNLNWISLHSGVSEKERARRWLTAQTGAARLVLGTRLAVFTPLPELGLIVVDEEHEASFKQQDGLRYSARDLAIVRARQGEFPIILGSATPTLESWHNARTGRYQLHHLRERAVPGACLPQLTLAPTMQEGLPHWATVLHETLSRGEQVLVFINRRGYAPVLYCPNCGWQAACPRCSVRLVVHRRTRQLRCHHCGLEQVLHESCPSCGNVHMETRGEGTQQVEERLRNYCPSARLLRLDSDSLALKGSWERAREQILDHQVDILVGTQLLVKGHDFPDLSLVVVLNADQSLFSSDFRASERLYAQLLQVAGRAGRAEKAGQVWIETDYPGHPVLLALMQHETENFLDQELALRRQMGWPPFNYLAILRAEARDVGKVTVFLEEARQKALTRGGEGICIFDPVPSTLARKAGFHRWQLLVQGAHRASLQVFLASWVDELRALRSGRSIHWVLEVDPWDC</sequence>
<evidence type="ECO:0000256" key="11">
    <source>
        <dbReference type="ARBA" id="ARBA00034808"/>
    </source>
</evidence>
<comment type="catalytic activity">
    <reaction evidence="12">
        <text>ATP + H2O = ADP + phosphate + H(+)</text>
        <dbReference type="Rhea" id="RHEA:13065"/>
        <dbReference type="ChEBI" id="CHEBI:15377"/>
        <dbReference type="ChEBI" id="CHEBI:15378"/>
        <dbReference type="ChEBI" id="CHEBI:30616"/>
        <dbReference type="ChEBI" id="CHEBI:43474"/>
        <dbReference type="ChEBI" id="CHEBI:456216"/>
        <dbReference type="EC" id="5.6.2.4"/>
    </reaction>
</comment>
<dbReference type="GO" id="GO:0046872">
    <property type="term" value="F:metal ion binding"/>
    <property type="evidence" value="ECO:0007669"/>
    <property type="project" value="UniProtKB-KW"/>
</dbReference>
<evidence type="ECO:0000256" key="12">
    <source>
        <dbReference type="ARBA" id="ARBA00048988"/>
    </source>
</evidence>
<dbReference type="GO" id="GO:0006269">
    <property type="term" value="P:DNA replication, synthesis of primer"/>
    <property type="evidence" value="ECO:0007669"/>
    <property type="project" value="UniProtKB-KW"/>
</dbReference>
<dbReference type="GO" id="GO:0003677">
    <property type="term" value="F:DNA binding"/>
    <property type="evidence" value="ECO:0007669"/>
    <property type="project" value="UniProtKB-KW"/>
</dbReference>
<dbReference type="PROSITE" id="PS51192">
    <property type="entry name" value="HELICASE_ATP_BIND_1"/>
    <property type="match status" value="1"/>
</dbReference>
<dbReference type="SUPFAM" id="SSF52540">
    <property type="entry name" value="P-loop containing nucleoside triphosphate hydrolases"/>
    <property type="match status" value="2"/>
</dbReference>
<dbReference type="InterPro" id="IPR040498">
    <property type="entry name" value="PriA_CRR"/>
</dbReference>
<dbReference type="NCBIfam" id="TIGR00595">
    <property type="entry name" value="priA"/>
    <property type="match status" value="1"/>
</dbReference>
<evidence type="ECO:0000313" key="16">
    <source>
        <dbReference type="EMBL" id="VAY89361.1"/>
    </source>
</evidence>
<organism evidence="16">
    <name type="scientific">mine drainage metagenome</name>
    <dbReference type="NCBI Taxonomy" id="410659"/>
    <lineage>
        <taxon>unclassified sequences</taxon>
        <taxon>metagenomes</taxon>
        <taxon>ecological metagenomes</taxon>
    </lineage>
</organism>
<dbReference type="EC" id="5.6.2.4" evidence="11"/>
<keyword evidence="1" id="KW-0639">Primosome</keyword>
<keyword evidence="9" id="KW-0238">DNA-binding</keyword>
<accession>A0A3P3ZR52</accession>
<dbReference type="SMART" id="SM00490">
    <property type="entry name" value="HELICc"/>
    <property type="match status" value="1"/>
</dbReference>
<keyword evidence="2" id="KW-0235">DNA replication</keyword>
<keyword evidence="8" id="KW-0067">ATP-binding</keyword>
<evidence type="ECO:0000256" key="9">
    <source>
        <dbReference type="ARBA" id="ARBA00023125"/>
    </source>
</evidence>
<dbReference type="InterPro" id="IPR001650">
    <property type="entry name" value="Helicase_C-like"/>
</dbReference>
<dbReference type="HAMAP" id="MF_00983">
    <property type="entry name" value="PriA"/>
    <property type="match status" value="1"/>
</dbReference>
<dbReference type="GO" id="GO:0006302">
    <property type="term" value="P:double-strand break repair"/>
    <property type="evidence" value="ECO:0007669"/>
    <property type="project" value="InterPro"/>
</dbReference>
<feature type="domain" description="Helicase ATP-binding" evidence="14">
    <location>
        <begin position="146"/>
        <end position="313"/>
    </location>
</feature>
<dbReference type="InterPro" id="IPR005259">
    <property type="entry name" value="PriA"/>
</dbReference>
<dbReference type="InterPro" id="IPR027417">
    <property type="entry name" value="P-loop_NTPase"/>
</dbReference>
<evidence type="ECO:0000256" key="8">
    <source>
        <dbReference type="ARBA" id="ARBA00022840"/>
    </source>
</evidence>
<evidence type="ECO:0000256" key="6">
    <source>
        <dbReference type="ARBA" id="ARBA00022806"/>
    </source>
</evidence>
<keyword evidence="7" id="KW-0862">Zinc</keyword>
<proteinExistence type="inferred from homology"/>
<evidence type="ECO:0000259" key="14">
    <source>
        <dbReference type="PROSITE" id="PS51192"/>
    </source>
</evidence>
<dbReference type="AlphaFoldDB" id="A0A3P3ZR52"/>
<dbReference type="EMBL" id="UOYP01000591">
    <property type="protein sequence ID" value="VAY89361.1"/>
    <property type="molecule type" value="Genomic_DNA"/>
</dbReference>
<dbReference type="GO" id="GO:1990077">
    <property type="term" value="C:primosome complex"/>
    <property type="evidence" value="ECO:0007669"/>
    <property type="project" value="UniProtKB-KW"/>
</dbReference>
<evidence type="ECO:0000256" key="13">
    <source>
        <dbReference type="SAM" id="MobiDB-lite"/>
    </source>
</evidence>
<protein>
    <recommendedName>
        <fullName evidence="11">DNA 3'-5' helicase</fullName>
        <ecNumber evidence="11">5.6.2.4</ecNumber>
    </recommendedName>
</protein>
<dbReference type="InterPro" id="IPR014001">
    <property type="entry name" value="Helicase_ATP-bd"/>
</dbReference>
<dbReference type="InterPro" id="IPR042115">
    <property type="entry name" value="PriA_3primeBD_sf"/>
</dbReference>
<dbReference type="GO" id="GO:0016887">
    <property type="term" value="F:ATP hydrolysis activity"/>
    <property type="evidence" value="ECO:0007669"/>
    <property type="project" value="RHEA"/>
</dbReference>
<dbReference type="InterPro" id="IPR041236">
    <property type="entry name" value="PriA_C"/>
</dbReference>
<dbReference type="Gene3D" id="3.40.50.300">
    <property type="entry name" value="P-loop containing nucleotide triphosphate hydrolases"/>
    <property type="match status" value="2"/>
</dbReference>
<dbReference type="Pfam" id="PF18074">
    <property type="entry name" value="PriA_C"/>
    <property type="match status" value="1"/>
</dbReference>
<keyword evidence="5 16" id="KW-0378">Hydrolase</keyword>
<keyword evidence="6" id="KW-0347">Helicase</keyword>
<dbReference type="GO" id="GO:0006310">
    <property type="term" value="P:DNA recombination"/>
    <property type="evidence" value="ECO:0007669"/>
    <property type="project" value="InterPro"/>
</dbReference>
<dbReference type="CDD" id="cd17929">
    <property type="entry name" value="DEXHc_priA"/>
    <property type="match status" value="1"/>
</dbReference>
<evidence type="ECO:0000256" key="7">
    <source>
        <dbReference type="ARBA" id="ARBA00022833"/>
    </source>
</evidence>
<evidence type="ECO:0000256" key="5">
    <source>
        <dbReference type="ARBA" id="ARBA00022801"/>
    </source>
</evidence>
<feature type="region of interest" description="Disordered" evidence="13">
    <location>
        <begin position="115"/>
        <end position="135"/>
    </location>
</feature>
<dbReference type="Pfam" id="PF00271">
    <property type="entry name" value="Helicase_C"/>
    <property type="match status" value="1"/>
</dbReference>
<dbReference type="FunFam" id="3.40.50.300:FF:000489">
    <property type="entry name" value="Primosome assembly protein PriA"/>
    <property type="match status" value="1"/>
</dbReference>
<dbReference type="GO" id="GO:0043138">
    <property type="term" value="F:3'-5' DNA helicase activity"/>
    <property type="evidence" value="ECO:0007669"/>
    <property type="project" value="UniProtKB-EC"/>
</dbReference>
<dbReference type="GO" id="GO:0006270">
    <property type="term" value="P:DNA replication initiation"/>
    <property type="evidence" value="ECO:0007669"/>
    <property type="project" value="TreeGrafter"/>
</dbReference>
<evidence type="ECO:0000256" key="10">
    <source>
        <dbReference type="ARBA" id="ARBA00023235"/>
    </source>
</evidence>
<reference evidence="16" key="1">
    <citation type="submission" date="2018-10" db="EMBL/GenBank/DDBJ databases">
        <authorList>
            <person name="Plewniak F."/>
        </authorList>
    </citation>
    <scope>NUCLEOTIDE SEQUENCE</scope>
</reference>
<dbReference type="SMART" id="SM00487">
    <property type="entry name" value="DEXDc"/>
    <property type="match status" value="1"/>
</dbReference>
<evidence type="ECO:0000256" key="3">
    <source>
        <dbReference type="ARBA" id="ARBA00022723"/>
    </source>
</evidence>
<keyword evidence="3" id="KW-0479">Metal-binding</keyword>
<dbReference type="InterPro" id="IPR041222">
    <property type="entry name" value="PriA_3primeBD"/>
</dbReference>
<dbReference type="PANTHER" id="PTHR30580">
    <property type="entry name" value="PRIMOSOMAL PROTEIN N"/>
    <property type="match status" value="1"/>
</dbReference>
<evidence type="ECO:0000256" key="4">
    <source>
        <dbReference type="ARBA" id="ARBA00022741"/>
    </source>
</evidence>
<evidence type="ECO:0000259" key="15">
    <source>
        <dbReference type="PROSITE" id="PS51194"/>
    </source>
</evidence>
<dbReference type="Pfam" id="PF18319">
    <property type="entry name" value="Zn_ribbon_PriA"/>
    <property type="match status" value="1"/>
</dbReference>
<dbReference type="Pfam" id="PF00270">
    <property type="entry name" value="DEAD"/>
    <property type="match status" value="1"/>
</dbReference>
<name>A0A3P3ZR52_9ZZZZ</name>
<dbReference type="InterPro" id="IPR011545">
    <property type="entry name" value="DEAD/DEAH_box_helicase_dom"/>
</dbReference>
<feature type="domain" description="Helicase C-terminal" evidence="15">
    <location>
        <begin position="399"/>
        <end position="557"/>
    </location>
</feature>
<dbReference type="PROSITE" id="PS51194">
    <property type="entry name" value="HELICASE_CTER"/>
    <property type="match status" value="1"/>
</dbReference>
<keyword evidence="10" id="KW-0413">Isomerase</keyword>
<evidence type="ECO:0000256" key="2">
    <source>
        <dbReference type="ARBA" id="ARBA00022705"/>
    </source>
</evidence>
<evidence type="ECO:0000256" key="1">
    <source>
        <dbReference type="ARBA" id="ARBA00022515"/>
    </source>
</evidence>
<dbReference type="Pfam" id="PF17764">
    <property type="entry name" value="PriA_3primeBD"/>
    <property type="match status" value="1"/>
</dbReference>
<dbReference type="Gene3D" id="3.40.1440.60">
    <property type="entry name" value="PriA, 3(prime) DNA-binding domain"/>
    <property type="match status" value="1"/>
</dbReference>
<keyword evidence="4" id="KW-0547">Nucleotide-binding</keyword>